<evidence type="ECO:0000256" key="10">
    <source>
        <dbReference type="ARBA" id="ARBA00023180"/>
    </source>
</evidence>
<dbReference type="Gene3D" id="3.40.50.1240">
    <property type="entry name" value="Phosphoglycerate mutase-like"/>
    <property type="match status" value="1"/>
</dbReference>
<dbReference type="InterPro" id="IPR029033">
    <property type="entry name" value="His_PPase_superfam"/>
</dbReference>
<keyword evidence="7" id="KW-0732">Signal</keyword>
<comment type="catalytic activity">
    <reaction evidence="15">
        <text>(2R)-2,3-bisphosphoglycerate + H2O = (2R)-2-phosphoglycerate + phosphate</text>
        <dbReference type="Rhea" id="RHEA:27381"/>
        <dbReference type="ChEBI" id="CHEBI:15377"/>
        <dbReference type="ChEBI" id="CHEBI:43474"/>
        <dbReference type="ChEBI" id="CHEBI:58248"/>
        <dbReference type="ChEBI" id="CHEBI:58289"/>
        <dbReference type="EC" id="3.1.3.80"/>
    </reaction>
    <physiologicalReaction direction="left-to-right" evidence="15">
        <dbReference type="Rhea" id="RHEA:27382"/>
    </physiologicalReaction>
</comment>
<evidence type="ECO:0000256" key="13">
    <source>
        <dbReference type="ARBA" id="ARBA00043671"/>
    </source>
</evidence>
<dbReference type="PANTHER" id="PTHR20963:SF8">
    <property type="entry name" value="MULTIPLE INOSITOL POLYPHOSPHATE PHOSPHATASE 1"/>
    <property type="match status" value="1"/>
</dbReference>
<dbReference type="GO" id="GO:0052745">
    <property type="term" value="F:inositol phosphate phosphatase activity"/>
    <property type="evidence" value="ECO:0007669"/>
    <property type="project" value="TreeGrafter"/>
</dbReference>
<feature type="region of interest" description="Disordered" evidence="17">
    <location>
        <begin position="1"/>
        <end position="20"/>
    </location>
</feature>
<comment type="caution">
    <text evidence="18">The sequence shown here is derived from an EMBL/GenBank/DDBJ whole genome shotgun (WGS) entry which is preliminary data.</text>
</comment>
<comment type="catalytic activity">
    <reaction evidence="13">
        <text>1D-myo-inositol 1,2,4,5,6-pentakisphosphate + H2O = 1D-myo-inositol 1,2,5,6-tetrakisphosphate + phosphate</text>
        <dbReference type="Rhea" id="RHEA:77115"/>
        <dbReference type="ChEBI" id="CHEBI:15377"/>
        <dbReference type="ChEBI" id="CHEBI:43474"/>
        <dbReference type="ChEBI" id="CHEBI:57798"/>
        <dbReference type="ChEBI" id="CHEBI:195535"/>
        <dbReference type="EC" id="3.1.3.62"/>
    </reaction>
    <physiologicalReaction direction="left-to-right" evidence="13">
        <dbReference type="Rhea" id="RHEA:77116"/>
    </physiologicalReaction>
</comment>
<sequence>MSTQVVPLVGNGTPEGGHGRPARRRLACIGGCLLLACGLYVYLRSDRGDSADGLPLPLSAKSPYPPVPAGNYTAPDGMGLVQVQFILRHGARYPAAGEMNSFERLYSKLRRHVPPSWLDPDLITGDKAWDLSESGRQETARIARRIVGRYPALLSSGGPGMRSLRFVSSDFARTVATAAVFRATVDADNETPPVATIPRANDTILAIKYTCPRWAVARLQEKANLPEEYAVFDAMHGKDLRDRVSRRLGIDADMITVNDVHKMYALCGYNMALYGKDTHWCTLLDRQTTELMELRNDIEYTRIYGRYGGELNRHVACSLATSVFQDIDSALRDPAAATSVFRFGHAETLLFLTTLLGADRALGAVDPPITGGMGAKDSKRRGFKSSVLIPFSSNWGLELYRDQHAQAYFRLLLNERPVRLPGCDDVLCPLPVLRGMLGADLGCNYAELCKTSE</sequence>
<dbReference type="PROSITE" id="PS00616">
    <property type="entry name" value="HIS_ACID_PHOSPHAT_1"/>
    <property type="match status" value="1"/>
</dbReference>
<evidence type="ECO:0000256" key="8">
    <source>
        <dbReference type="ARBA" id="ARBA00022801"/>
    </source>
</evidence>
<organism evidence="18 19">
    <name type="scientific">Coemansia biformis</name>
    <dbReference type="NCBI Taxonomy" id="1286918"/>
    <lineage>
        <taxon>Eukaryota</taxon>
        <taxon>Fungi</taxon>
        <taxon>Fungi incertae sedis</taxon>
        <taxon>Zoopagomycota</taxon>
        <taxon>Kickxellomycotina</taxon>
        <taxon>Kickxellomycetes</taxon>
        <taxon>Kickxellales</taxon>
        <taxon>Kickxellaceae</taxon>
        <taxon>Coemansia</taxon>
    </lineage>
</organism>
<dbReference type="GO" id="GO:0034417">
    <property type="term" value="F:bisphosphoglycerate 3-phosphatase activity"/>
    <property type="evidence" value="ECO:0007669"/>
    <property type="project" value="UniProtKB-EC"/>
</dbReference>
<keyword evidence="9" id="KW-0472">Membrane</keyword>
<evidence type="ECO:0000256" key="14">
    <source>
        <dbReference type="ARBA" id="ARBA00043691"/>
    </source>
</evidence>
<dbReference type="PANTHER" id="PTHR20963">
    <property type="entry name" value="MULTIPLE INOSITOL POLYPHOSPHATE PHOSPHATASE-RELATED"/>
    <property type="match status" value="1"/>
</dbReference>
<evidence type="ECO:0000256" key="15">
    <source>
        <dbReference type="ARBA" id="ARBA00043832"/>
    </source>
</evidence>
<evidence type="ECO:0000256" key="9">
    <source>
        <dbReference type="ARBA" id="ARBA00023136"/>
    </source>
</evidence>
<evidence type="ECO:0000256" key="2">
    <source>
        <dbReference type="ARBA" id="ARBA00008422"/>
    </source>
</evidence>
<keyword evidence="19" id="KW-1185">Reference proteome</keyword>
<accession>A0A9W7YG50</accession>
<dbReference type="SUPFAM" id="SSF53254">
    <property type="entry name" value="Phosphoglycerate mutase-like"/>
    <property type="match status" value="1"/>
</dbReference>
<dbReference type="EC" id="3.1.3.62" evidence="4"/>
<protein>
    <recommendedName>
        <fullName evidence="5">Multiple inositol polyphosphate phosphatase 1</fullName>
        <ecNumber evidence="4">3.1.3.62</ecNumber>
        <ecNumber evidence="3">3.1.3.80</ecNumber>
    </recommendedName>
    <alternativeName>
        <fullName evidence="11">2,3-bisphosphoglycerate 3-phosphatase</fullName>
    </alternativeName>
</protein>
<comment type="subcellular location">
    <subcellularLocation>
        <location evidence="1">Cell membrane</location>
    </subcellularLocation>
</comment>
<evidence type="ECO:0000256" key="17">
    <source>
        <dbReference type="SAM" id="MobiDB-lite"/>
    </source>
</evidence>
<evidence type="ECO:0000256" key="1">
    <source>
        <dbReference type="ARBA" id="ARBA00004236"/>
    </source>
</evidence>
<dbReference type="Pfam" id="PF00328">
    <property type="entry name" value="His_Phos_2"/>
    <property type="match status" value="1"/>
</dbReference>
<keyword evidence="10" id="KW-0325">Glycoprotein</keyword>
<evidence type="ECO:0000313" key="19">
    <source>
        <dbReference type="Proteomes" id="UP001143981"/>
    </source>
</evidence>
<name>A0A9W7YG50_9FUNG</name>
<keyword evidence="6" id="KW-1003">Cell membrane</keyword>
<dbReference type="PIRSF" id="PIRSF000894">
    <property type="entry name" value="Acid_phosphatase"/>
    <property type="match status" value="1"/>
</dbReference>
<dbReference type="InterPro" id="IPR000560">
    <property type="entry name" value="His_Pase_clade-2"/>
</dbReference>
<proteinExistence type="inferred from homology"/>
<dbReference type="EC" id="3.1.3.80" evidence="3"/>
<comment type="similarity">
    <text evidence="2">Belongs to the histidine acid phosphatase family. MINPP1 subfamily.</text>
</comment>
<evidence type="ECO:0000256" key="3">
    <source>
        <dbReference type="ARBA" id="ARBA00012976"/>
    </source>
</evidence>
<dbReference type="AlphaFoldDB" id="A0A9W7YG50"/>
<keyword evidence="16" id="KW-1015">Disulfide bond</keyword>
<reference evidence="18" key="1">
    <citation type="submission" date="2022-07" db="EMBL/GenBank/DDBJ databases">
        <title>Phylogenomic reconstructions and comparative analyses of Kickxellomycotina fungi.</title>
        <authorList>
            <person name="Reynolds N.K."/>
            <person name="Stajich J.E."/>
            <person name="Barry K."/>
            <person name="Grigoriev I.V."/>
            <person name="Crous P."/>
            <person name="Smith M.E."/>
        </authorList>
    </citation>
    <scope>NUCLEOTIDE SEQUENCE</scope>
    <source>
        <strain evidence="18">BCRC 34381</strain>
    </source>
</reference>
<evidence type="ECO:0000313" key="18">
    <source>
        <dbReference type="EMBL" id="KAJ1733081.1"/>
    </source>
</evidence>
<dbReference type="GO" id="GO:0005886">
    <property type="term" value="C:plasma membrane"/>
    <property type="evidence" value="ECO:0007669"/>
    <property type="project" value="UniProtKB-SubCell"/>
</dbReference>
<evidence type="ECO:0000256" key="7">
    <source>
        <dbReference type="ARBA" id="ARBA00022729"/>
    </source>
</evidence>
<dbReference type="EMBL" id="JANBOI010000169">
    <property type="protein sequence ID" value="KAJ1733081.1"/>
    <property type="molecule type" value="Genomic_DNA"/>
</dbReference>
<dbReference type="Proteomes" id="UP001143981">
    <property type="component" value="Unassembled WGS sequence"/>
</dbReference>
<evidence type="ECO:0000256" key="4">
    <source>
        <dbReference type="ARBA" id="ARBA00013040"/>
    </source>
</evidence>
<evidence type="ECO:0000256" key="5">
    <source>
        <dbReference type="ARBA" id="ARBA00018097"/>
    </source>
</evidence>
<keyword evidence="8" id="KW-0378">Hydrolase</keyword>
<dbReference type="OrthoDB" id="6509975at2759"/>
<evidence type="ECO:0000256" key="12">
    <source>
        <dbReference type="ARBA" id="ARBA00043668"/>
    </source>
</evidence>
<evidence type="ECO:0000256" key="6">
    <source>
        <dbReference type="ARBA" id="ARBA00022475"/>
    </source>
</evidence>
<comment type="catalytic activity">
    <reaction evidence="14">
        <text>1D-myo-inositol hexakisphosphate + H2O = 1D-myo-inositol 1,2,4,5,6-pentakisphosphate + phosphate</text>
        <dbReference type="Rhea" id="RHEA:16989"/>
        <dbReference type="ChEBI" id="CHEBI:15377"/>
        <dbReference type="ChEBI" id="CHEBI:43474"/>
        <dbReference type="ChEBI" id="CHEBI:57798"/>
        <dbReference type="ChEBI" id="CHEBI:58130"/>
        <dbReference type="EC" id="3.1.3.62"/>
    </reaction>
    <physiologicalReaction direction="left-to-right" evidence="14">
        <dbReference type="Rhea" id="RHEA:16990"/>
    </physiologicalReaction>
</comment>
<gene>
    <name evidence="18" type="ORF">LPJ61_001727</name>
</gene>
<feature type="disulfide bond" evidence="16">
    <location>
        <begin position="267"/>
        <end position="281"/>
    </location>
</feature>
<dbReference type="GO" id="GO:0003993">
    <property type="term" value="F:acid phosphatase activity"/>
    <property type="evidence" value="ECO:0007669"/>
    <property type="project" value="TreeGrafter"/>
</dbReference>
<dbReference type="InterPro" id="IPR033379">
    <property type="entry name" value="Acid_Pase_AS"/>
</dbReference>
<evidence type="ECO:0000256" key="11">
    <source>
        <dbReference type="ARBA" id="ARBA00031642"/>
    </source>
</evidence>
<feature type="disulfide bond" evidence="16">
    <location>
        <begin position="423"/>
        <end position="428"/>
    </location>
</feature>
<dbReference type="InterPro" id="IPR016274">
    <property type="entry name" value="Histidine_acid_Pase_euk"/>
</dbReference>
<evidence type="ECO:0000256" key="16">
    <source>
        <dbReference type="PIRSR" id="PIRSR000894-2"/>
    </source>
</evidence>
<comment type="catalytic activity">
    <reaction evidence="12">
        <text>1D-myo-inositol 1,2,5,6-tetrakisphosphate + H2O = 1D-myo-inositol 1,2,6-trisphosphate + phosphate</text>
        <dbReference type="Rhea" id="RHEA:77119"/>
        <dbReference type="ChEBI" id="CHEBI:15377"/>
        <dbReference type="ChEBI" id="CHEBI:43474"/>
        <dbReference type="ChEBI" id="CHEBI:195535"/>
        <dbReference type="ChEBI" id="CHEBI:195537"/>
        <dbReference type="EC" id="3.1.3.62"/>
    </reaction>
    <physiologicalReaction direction="left-to-right" evidence="12">
        <dbReference type="Rhea" id="RHEA:77120"/>
    </physiologicalReaction>
</comment>